<feature type="transmembrane region" description="Helical" evidence="6">
    <location>
        <begin position="72"/>
        <end position="93"/>
    </location>
</feature>
<evidence type="ECO:0000256" key="1">
    <source>
        <dbReference type="ARBA" id="ARBA00004141"/>
    </source>
</evidence>
<keyword evidence="3 6" id="KW-1133">Transmembrane helix</keyword>
<feature type="transmembrane region" description="Helical" evidence="6">
    <location>
        <begin position="151"/>
        <end position="172"/>
    </location>
</feature>
<keyword evidence="8" id="KW-1185">Reference proteome</keyword>
<comment type="caution">
    <text evidence="7">The sequence shown here is derived from an EMBL/GenBank/DDBJ whole genome shotgun (WGS) entry which is preliminary data.</text>
</comment>
<evidence type="ECO:0000256" key="6">
    <source>
        <dbReference type="SAM" id="Phobius"/>
    </source>
</evidence>
<comment type="subcellular location">
    <subcellularLocation>
        <location evidence="1">Membrane</location>
        <topology evidence="1">Multi-pass membrane protein</topology>
    </subcellularLocation>
</comment>
<reference evidence="7" key="1">
    <citation type="journal article" date="2021" name="Nat. Commun.">
        <title>Genetic determinants of endophytism in the Arabidopsis root mycobiome.</title>
        <authorList>
            <person name="Mesny F."/>
            <person name="Miyauchi S."/>
            <person name="Thiergart T."/>
            <person name="Pickel B."/>
            <person name="Atanasova L."/>
            <person name="Karlsson M."/>
            <person name="Huettel B."/>
            <person name="Barry K.W."/>
            <person name="Haridas S."/>
            <person name="Chen C."/>
            <person name="Bauer D."/>
            <person name="Andreopoulos W."/>
            <person name="Pangilinan J."/>
            <person name="LaButti K."/>
            <person name="Riley R."/>
            <person name="Lipzen A."/>
            <person name="Clum A."/>
            <person name="Drula E."/>
            <person name="Henrissat B."/>
            <person name="Kohler A."/>
            <person name="Grigoriev I.V."/>
            <person name="Martin F.M."/>
            <person name="Hacquard S."/>
        </authorList>
    </citation>
    <scope>NUCLEOTIDE SEQUENCE</scope>
    <source>
        <strain evidence="7">MPI-CAGE-AT-0147</strain>
    </source>
</reference>
<dbReference type="EMBL" id="JAGMUV010000014">
    <property type="protein sequence ID" value="KAH7134048.1"/>
    <property type="molecule type" value="Genomic_DNA"/>
</dbReference>
<evidence type="ECO:0000256" key="2">
    <source>
        <dbReference type="ARBA" id="ARBA00022692"/>
    </source>
</evidence>
<evidence type="ECO:0000313" key="7">
    <source>
        <dbReference type="EMBL" id="KAH7134048.1"/>
    </source>
</evidence>
<feature type="transmembrane region" description="Helical" evidence="6">
    <location>
        <begin position="114"/>
        <end position="139"/>
    </location>
</feature>
<protein>
    <submittedName>
        <fullName evidence="7">RTA1 like protein-domain-containing protein</fullName>
    </submittedName>
</protein>
<evidence type="ECO:0000256" key="4">
    <source>
        <dbReference type="ARBA" id="ARBA00023136"/>
    </source>
</evidence>
<dbReference type="Pfam" id="PF04479">
    <property type="entry name" value="RTA1"/>
    <property type="match status" value="1"/>
</dbReference>
<gene>
    <name evidence="7" type="ORF">EDB81DRAFT_902822</name>
</gene>
<feature type="region of interest" description="Disordered" evidence="5">
    <location>
        <begin position="325"/>
        <end position="366"/>
    </location>
</feature>
<keyword evidence="2 6" id="KW-0812">Transmembrane</keyword>
<dbReference type="PANTHER" id="PTHR31465:SF13">
    <property type="entry name" value="RTA1 DOMAIN PROTEIN-RELATED"/>
    <property type="match status" value="1"/>
</dbReference>
<evidence type="ECO:0000256" key="5">
    <source>
        <dbReference type="SAM" id="MobiDB-lite"/>
    </source>
</evidence>
<dbReference type="OrthoDB" id="3358017at2759"/>
<feature type="transmembrane region" description="Helical" evidence="6">
    <location>
        <begin position="40"/>
        <end position="60"/>
    </location>
</feature>
<proteinExistence type="predicted"/>
<sequence>MATTDNLFGYHANEILPVVAAVLVGISLLGHTYQNQHYKFWKVTFFMFYAGLFYTIGWVVRCISIQHPDNLPLFMIQSIFIYLGPPIYSAAEYNTLGRLMHYLPMHAIINPNRIVYIFVFLGAIVEMLTAIGGSWMAAAQGKDDQGLMMDGAALMAIAVVLQGVVEVAFIAMTGILHHRCVKAKMLPRNVRTMFVMLYGTSSLIIIRCVFRAVETFQLRSVIGGGSNSSAALLKHEWPLYVFETLPVLIYTYWLNIIHPGRFIPNNPSQYLDFDGKTERMGPGWVHKRAWYMFVLDPFDFIGMVAMQKRDKFYLEPERWAEVRESFAQGRGTNAARPRLGRHNPEHDSGEDDVDDASHQDGGQDDE</sequence>
<organism evidence="7 8">
    <name type="scientific">Dactylonectria macrodidyma</name>
    <dbReference type="NCBI Taxonomy" id="307937"/>
    <lineage>
        <taxon>Eukaryota</taxon>
        <taxon>Fungi</taxon>
        <taxon>Dikarya</taxon>
        <taxon>Ascomycota</taxon>
        <taxon>Pezizomycotina</taxon>
        <taxon>Sordariomycetes</taxon>
        <taxon>Hypocreomycetidae</taxon>
        <taxon>Hypocreales</taxon>
        <taxon>Nectriaceae</taxon>
        <taxon>Dactylonectria</taxon>
    </lineage>
</organism>
<name>A0A9P9EAR9_9HYPO</name>
<feature type="transmembrane region" description="Helical" evidence="6">
    <location>
        <begin position="193"/>
        <end position="213"/>
    </location>
</feature>
<dbReference type="PANTHER" id="PTHR31465">
    <property type="entry name" value="PROTEIN RTA1-RELATED"/>
    <property type="match status" value="1"/>
</dbReference>
<dbReference type="GO" id="GO:0016020">
    <property type="term" value="C:membrane"/>
    <property type="evidence" value="ECO:0007669"/>
    <property type="project" value="UniProtKB-SubCell"/>
</dbReference>
<evidence type="ECO:0000256" key="3">
    <source>
        <dbReference type="ARBA" id="ARBA00022989"/>
    </source>
</evidence>
<feature type="transmembrane region" description="Helical" evidence="6">
    <location>
        <begin position="15"/>
        <end position="33"/>
    </location>
</feature>
<dbReference type="Proteomes" id="UP000738349">
    <property type="component" value="Unassembled WGS sequence"/>
</dbReference>
<dbReference type="InterPro" id="IPR007568">
    <property type="entry name" value="RTA1"/>
</dbReference>
<keyword evidence="4 6" id="KW-0472">Membrane</keyword>
<dbReference type="AlphaFoldDB" id="A0A9P9EAR9"/>
<evidence type="ECO:0000313" key="8">
    <source>
        <dbReference type="Proteomes" id="UP000738349"/>
    </source>
</evidence>
<accession>A0A9P9EAR9</accession>